<dbReference type="Proteomes" id="UP000003107">
    <property type="component" value="Unassembled WGS sequence"/>
</dbReference>
<proteinExistence type="predicted"/>
<dbReference type="STRING" id="553219.CAMSH0001_0479"/>
<keyword evidence="2" id="KW-1185">Reference proteome</keyword>
<evidence type="ECO:0000313" key="1">
    <source>
        <dbReference type="EMBL" id="EET79982.1"/>
    </source>
</evidence>
<sequence>MTKNAKFEKIYADLERLLQKANLSLTVFSTKKKLKYKLKFLNRKLQDGFR</sequence>
<comment type="caution">
    <text evidence="1">The sequence shown here is derived from an EMBL/GenBank/DDBJ whole genome shotgun (WGS) entry which is preliminary data.</text>
</comment>
<name>C6RFH4_9BACT</name>
<gene>
    <name evidence="1" type="ORF">CAMSH0001_0479</name>
</gene>
<reference evidence="1 2" key="1">
    <citation type="submission" date="2009-07" db="EMBL/GenBank/DDBJ databases">
        <authorList>
            <person name="Madupu R."/>
            <person name="Sebastian Y."/>
            <person name="Durkin A.S."/>
            <person name="Torralba M."/>
            <person name="Methe B."/>
            <person name="Sutton G.G."/>
            <person name="Strausberg R.L."/>
            <person name="Nelson K.E."/>
        </authorList>
    </citation>
    <scope>NUCLEOTIDE SEQUENCE [LARGE SCALE GENOMIC DNA]</scope>
    <source>
        <strain evidence="1 2">RM3277</strain>
    </source>
</reference>
<dbReference type="EMBL" id="ACVQ01000017">
    <property type="protein sequence ID" value="EET79982.1"/>
    <property type="molecule type" value="Genomic_DNA"/>
</dbReference>
<evidence type="ECO:0000313" key="2">
    <source>
        <dbReference type="Proteomes" id="UP000003107"/>
    </source>
</evidence>
<protein>
    <submittedName>
        <fullName evidence="1">Uncharacterized protein</fullName>
    </submittedName>
</protein>
<dbReference type="AlphaFoldDB" id="C6RFH4"/>
<organism evidence="1 2">
    <name type="scientific">Campylobacter showae RM3277</name>
    <dbReference type="NCBI Taxonomy" id="553219"/>
    <lineage>
        <taxon>Bacteria</taxon>
        <taxon>Pseudomonadati</taxon>
        <taxon>Campylobacterota</taxon>
        <taxon>Epsilonproteobacteria</taxon>
        <taxon>Campylobacterales</taxon>
        <taxon>Campylobacteraceae</taxon>
        <taxon>Campylobacter</taxon>
    </lineage>
</organism>
<accession>C6RFH4</accession>